<protein>
    <recommendedName>
        <fullName evidence="3">Nitroreductase</fullName>
    </recommendedName>
</protein>
<dbReference type="InterPro" id="IPR012349">
    <property type="entry name" value="Split_barrel_FMN-bd"/>
</dbReference>
<evidence type="ECO:0000313" key="1">
    <source>
        <dbReference type="EMBL" id="ACZ39814.1"/>
    </source>
</evidence>
<dbReference type="KEGG" id="sti:Sthe_2397"/>
<dbReference type="AlphaFoldDB" id="D1C7G8"/>
<evidence type="ECO:0000313" key="2">
    <source>
        <dbReference type="Proteomes" id="UP000002027"/>
    </source>
</evidence>
<dbReference type="Gene3D" id="2.30.110.10">
    <property type="entry name" value="Electron Transport, Fmn-binding Protein, Chain A"/>
    <property type="match status" value="1"/>
</dbReference>
<keyword evidence="2" id="KW-1185">Reference proteome</keyword>
<dbReference type="RefSeq" id="WP_012872855.1">
    <property type="nucleotide sequence ID" value="NC_013523.1"/>
</dbReference>
<dbReference type="HOGENOM" id="CLU_134363_0_0_0"/>
<dbReference type="InParanoid" id="D1C7G8"/>
<dbReference type="OrthoDB" id="163266at2"/>
<accession>D1C7G8</accession>
<reference evidence="2" key="1">
    <citation type="submission" date="2009-11" db="EMBL/GenBank/DDBJ databases">
        <title>The complete chromosome 1 of Sphaerobacter thermophilus DSM 20745.</title>
        <authorList>
            <person name="Lucas S."/>
            <person name="Copeland A."/>
            <person name="Lapidus A."/>
            <person name="Glavina del Rio T."/>
            <person name="Dalin E."/>
            <person name="Tice H."/>
            <person name="Bruce D."/>
            <person name="Goodwin L."/>
            <person name="Pitluck S."/>
            <person name="Kyrpides N."/>
            <person name="Mavromatis K."/>
            <person name="Ivanova N."/>
            <person name="Mikhailova N."/>
            <person name="LaButti K.M."/>
            <person name="Clum A."/>
            <person name="Sun H.I."/>
            <person name="Brettin T."/>
            <person name="Detter J.C."/>
            <person name="Han C."/>
            <person name="Larimer F."/>
            <person name="Land M."/>
            <person name="Hauser L."/>
            <person name="Markowitz V."/>
            <person name="Cheng J.F."/>
            <person name="Hugenholtz P."/>
            <person name="Woyke T."/>
            <person name="Wu D."/>
            <person name="Steenblock K."/>
            <person name="Schneider S."/>
            <person name="Pukall R."/>
            <person name="Goeker M."/>
            <person name="Klenk H.P."/>
            <person name="Eisen J.A."/>
        </authorList>
    </citation>
    <scope>NUCLEOTIDE SEQUENCE [LARGE SCALE GENOMIC DNA]</scope>
    <source>
        <strain evidence="2">ATCC 49802 / DSM 20745 / S 6022</strain>
    </source>
</reference>
<organism evidence="1 2">
    <name type="scientific">Sphaerobacter thermophilus (strain ATCC 49802 / DSM 20745 / KCCM 41009 / NCIMB 13125 / S 6022)</name>
    <dbReference type="NCBI Taxonomy" id="479434"/>
    <lineage>
        <taxon>Bacteria</taxon>
        <taxon>Pseudomonadati</taxon>
        <taxon>Thermomicrobiota</taxon>
        <taxon>Thermomicrobia</taxon>
        <taxon>Sphaerobacterales</taxon>
        <taxon>Sphaerobacterineae</taxon>
        <taxon>Sphaerobacteraceae</taxon>
        <taxon>Sphaerobacter</taxon>
    </lineage>
</organism>
<name>D1C7G8_SPHTD</name>
<dbReference type="EMBL" id="CP001823">
    <property type="protein sequence ID" value="ACZ39814.1"/>
    <property type="molecule type" value="Genomic_DNA"/>
</dbReference>
<sequence>MSSRLVRTRPRGLVKRLLRLPALLYERDLGWLLGHRFLLLTHRGRTSGRTYRTVLEVLQFDPATRESIVVSAWGRRADWFRNVQAGQAAEVRTGRLRYVPAHRVLSRDEAEAVYTRWEREHPVEARIFPWVLGLDTRGPAARQQALDTVLFVAFRPQDVAEDGRSEH</sequence>
<dbReference type="Pfam" id="PF04075">
    <property type="entry name" value="F420H2_quin_red"/>
    <property type="match status" value="1"/>
</dbReference>
<evidence type="ECO:0008006" key="3">
    <source>
        <dbReference type="Google" id="ProtNLM"/>
    </source>
</evidence>
<dbReference type="Proteomes" id="UP000002027">
    <property type="component" value="Chromosome 1"/>
</dbReference>
<dbReference type="NCBIfam" id="TIGR00026">
    <property type="entry name" value="hi_GC_TIGR00026"/>
    <property type="match status" value="1"/>
</dbReference>
<gene>
    <name evidence="1" type="ordered locus">Sthe_2397</name>
</gene>
<dbReference type="eggNOG" id="COG0748">
    <property type="taxonomic scope" value="Bacteria"/>
</dbReference>
<dbReference type="GO" id="GO:0016491">
    <property type="term" value="F:oxidoreductase activity"/>
    <property type="evidence" value="ECO:0007669"/>
    <property type="project" value="InterPro"/>
</dbReference>
<reference evidence="1 2" key="2">
    <citation type="journal article" date="2010" name="Stand. Genomic Sci.">
        <title>Complete genome sequence of Desulfohalobium retbaense type strain (HR(100)).</title>
        <authorList>
            <person name="Spring S."/>
            <person name="Nolan M."/>
            <person name="Lapidus A."/>
            <person name="Glavina Del Rio T."/>
            <person name="Copeland A."/>
            <person name="Tice H."/>
            <person name="Cheng J.F."/>
            <person name="Lucas S."/>
            <person name="Land M."/>
            <person name="Chen F."/>
            <person name="Bruce D."/>
            <person name="Goodwin L."/>
            <person name="Pitluck S."/>
            <person name="Ivanova N."/>
            <person name="Mavromatis K."/>
            <person name="Mikhailova N."/>
            <person name="Pati A."/>
            <person name="Chen A."/>
            <person name="Palaniappan K."/>
            <person name="Hauser L."/>
            <person name="Chang Y.J."/>
            <person name="Jeffries C.D."/>
            <person name="Munk C."/>
            <person name="Kiss H."/>
            <person name="Chain P."/>
            <person name="Han C."/>
            <person name="Brettin T."/>
            <person name="Detter J.C."/>
            <person name="Schuler E."/>
            <person name="Goker M."/>
            <person name="Rohde M."/>
            <person name="Bristow J."/>
            <person name="Eisen J.A."/>
            <person name="Markowitz V."/>
            <person name="Hugenholtz P."/>
            <person name="Kyrpides N.C."/>
            <person name="Klenk H.P."/>
        </authorList>
    </citation>
    <scope>NUCLEOTIDE SEQUENCE [LARGE SCALE GENOMIC DNA]</scope>
    <source>
        <strain evidence="2">ATCC 49802 / DSM 20745 / S 6022</strain>
    </source>
</reference>
<proteinExistence type="predicted"/>
<dbReference type="InterPro" id="IPR004378">
    <property type="entry name" value="F420H2_quin_Rdtase"/>
</dbReference>
<dbReference type="STRING" id="479434.Sthe_2397"/>